<evidence type="ECO:0000256" key="4">
    <source>
        <dbReference type="ARBA" id="ARBA00023187"/>
    </source>
</evidence>
<feature type="compositionally biased region" description="Basic and acidic residues" evidence="6">
    <location>
        <begin position="41"/>
        <end position="70"/>
    </location>
</feature>
<dbReference type="InterPro" id="IPR045347">
    <property type="entry name" value="HIND"/>
</dbReference>
<reference evidence="8" key="1">
    <citation type="journal article" date="2018" name="Nat. Microbiol.">
        <title>Leveraging single-cell genomics to expand the fungal tree of life.</title>
        <authorList>
            <person name="Ahrendt S.R."/>
            <person name="Quandt C.A."/>
            <person name="Ciobanu D."/>
            <person name="Clum A."/>
            <person name="Salamov A."/>
            <person name="Andreopoulos B."/>
            <person name="Cheng J.F."/>
            <person name="Woyke T."/>
            <person name="Pelin A."/>
            <person name="Henrissat B."/>
            <person name="Reynolds N.K."/>
            <person name="Benny G.L."/>
            <person name="Smith M.E."/>
            <person name="James T.Y."/>
            <person name="Grigoriev I.V."/>
        </authorList>
    </citation>
    <scope>NUCLEOTIDE SEQUENCE [LARGE SCALE GENOMIC DNA]</scope>
    <source>
        <strain evidence="8">RSA 1356</strain>
    </source>
</reference>
<evidence type="ECO:0000313" key="7">
    <source>
        <dbReference type="EMBL" id="RKP05702.1"/>
    </source>
</evidence>
<feature type="compositionally biased region" description="Basic and acidic residues" evidence="6">
    <location>
        <begin position="78"/>
        <end position="92"/>
    </location>
</feature>
<feature type="compositionally biased region" description="Low complexity" evidence="6">
    <location>
        <begin position="117"/>
        <end position="132"/>
    </location>
</feature>
<dbReference type="STRING" id="78915.A0A4P9XJ00"/>
<feature type="region of interest" description="Disordered" evidence="6">
    <location>
        <begin position="708"/>
        <end position="733"/>
    </location>
</feature>
<feature type="compositionally biased region" description="Basic and acidic residues" evidence="6">
    <location>
        <begin position="591"/>
        <end position="609"/>
    </location>
</feature>
<dbReference type="OrthoDB" id="5583at2759"/>
<dbReference type="GO" id="GO:0046540">
    <property type="term" value="C:U4/U6 x U5 tri-snRNP complex"/>
    <property type="evidence" value="ECO:0007669"/>
    <property type="project" value="InterPro"/>
</dbReference>
<evidence type="ECO:0000256" key="5">
    <source>
        <dbReference type="ARBA" id="ARBA00023242"/>
    </source>
</evidence>
<feature type="compositionally biased region" description="Basic and acidic residues" evidence="6">
    <location>
        <begin position="569"/>
        <end position="584"/>
    </location>
</feature>
<gene>
    <name evidence="7" type="ORF">THASP1DRAFT_32457</name>
</gene>
<evidence type="ECO:0000256" key="6">
    <source>
        <dbReference type="SAM" id="MobiDB-lite"/>
    </source>
</evidence>
<dbReference type="InterPro" id="IPR005011">
    <property type="entry name" value="SNU66/SART1"/>
</dbReference>
<dbReference type="Pfam" id="PF03343">
    <property type="entry name" value="SART-1"/>
    <property type="match status" value="1"/>
</dbReference>
<dbReference type="PANTHER" id="PTHR14152">
    <property type="entry name" value="SQUAMOUS CELL CARCINOMA ANTIGEN RECOGNISED BY CYTOTOXIC T LYMPHOCYTES"/>
    <property type="match status" value="1"/>
</dbReference>
<feature type="compositionally biased region" description="Basic residues" evidence="6">
    <location>
        <begin position="289"/>
        <end position="303"/>
    </location>
</feature>
<keyword evidence="8" id="KW-1185">Reference proteome</keyword>
<sequence>MADNSGSGAGEISLSLEETNKLRISLGLKPLEAGVPDADAEAERNYREQREREKKENEERAVKERIEKMQNRAKLRKKLEGKGLGEANEKGDGSAADWVRQNRKQERSRARERALAEQRAQQLAEQDALAEANQDSAYTADHLKGMRVAHDLEDFQEGEEQVLVLKDATIMENEEEGDQLESVHLAEQSRLKQNLENKKKKPVYTGYDDDEFSMTIGNKPSILSHYDEVIDGVKQKSFVLGSEEALAQEERARQEVSERLRGQSQSLSYTKTQIMSDYYTQEEADVKFRKGKKGKKPRKVRQRRPLEDTDLAAPAASGDAMNVDDVPGSSGRESVSIATTNFVDDDDLQQALAVARKSATKRRAKRTAAEEIAEQVKRIKEESDDEATDRAALDTLQSADGIERVGGMVFSDTTEFVRGLTLDALAPVKKEDPDSVAVKQEEDEDGAARAALGQTIKQEPIDNVKMELDTTDADAVLKMETDQEHLGDAGEDEAFDPERAANEVNSPPMEVYATAVTAHSTYLQHAAIVDEPLVASLVDRPSEETLRRERMQRKQMQWMQDQRKLALRMERERQDEKERRKRDAANAGKRSGYEQERERERREEEMRFQEQKRQRELDYTMRDYRPQVELTYTDRHGNALNQKEAFRELSHRFHGMQSGKTKQEKRLRQMEEQRRLAAMPSNDTPLGTAAALQERQRRTGTAHMVLQLGDTRNSGRVASRSHAPDVLSRDVLQ</sequence>
<dbReference type="GO" id="GO:0045292">
    <property type="term" value="P:mRNA cis splicing, via spliceosome"/>
    <property type="evidence" value="ECO:0007669"/>
    <property type="project" value="TreeGrafter"/>
</dbReference>
<comment type="subcellular location">
    <subcellularLocation>
        <location evidence="1">Nucleus</location>
    </subcellularLocation>
</comment>
<dbReference type="Pfam" id="PF19252">
    <property type="entry name" value="HIND"/>
    <property type="match status" value="1"/>
</dbReference>
<accession>A0A4P9XJ00</accession>
<keyword evidence="4" id="KW-0508">mRNA splicing</keyword>
<dbReference type="EMBL" id="KZ993053">
    <property type="protein sequence ID" value="RKP05702.1"/>
    <property type="molecule type" value="Genomic_DNA"/>
</dbReference>
<feature type="region of interest" description="Disordered" evidence="6">
    <location>
        <begin position="28"/>
        <end position="132"/>
    </location>
</feature>
<dbReference type="Proteomes" id="UP000271241">
    <property type="component" value="Unassembled WGS sequence"/>
</dbReference>
<evidence type="ECO:0000256" key="3">
    <source>
        <dbReference type="ARBA" id="ARBA00022664"/>
    </source>
</evidence>
<dbReference type="PANTHER" id="PTHR14152:SF5">
    <property type="entry name" value="U4_U6.U5 TRI-SNRNP-ASSOCIATED PROTEIN 1"/>
    <property type="match status" value="1"/>
</dbReference>
<feature type="region of interest" description="Disordered" evidence="6">
    <location>
        <begin position="569"/>
        <end position="609"/>
    </location>
</feature>
<comment type="similarity">
    <text evidence="2">Belongs to the SNU66/SART1 family.</text>
</comment>
<dbReference type="AlphaFoldDB" id="A0A4P9XJ00"/>
<evidence type="ECO:0000313" key="8">
    <source>
        <dbReference type="Proteomes" id="UP000271241"/>
    </source>
</evidence>
<organism evidence="7 8">
    <name type="scientific">Thamnocephalis sphaerospora</name>
    <dbReference type="NCBI Taxonomy" id="78915"/>
    <lineage>
        <taxon>Eukaryota</taxon>
        <taxon>Fungi</taxon>
        <taxon>Fungi incertae sedis</taxon>
        <taxon>Zoopagomycota</taxon>
        <taxon>Zoopagomycotina</taxon>
        <taxon>Zoopagomycetes</taxon>
        <taxon>Zoopagales</taxon>
        <taxon>Sigmoideomycetaceae</taxon>
        <taxon>Thamnocephalis</taxon>
    </lineage>
</organism>
<name>A0A4P9XJ00_9FUNG</name>
<evidence type="ECO:0000256" key="2">
    <source>
        <dbReference type="ARBA" id="ARBA00006076"/>
    </source>
</evidence>
<protein>
    <submittedName>
        <fullName evidence="7">SART-1 protein</fullName>
    </submittedName>
</protein>
<feature type="compositionally biased region" description="Basic and acidic residues" evidence="6">
    <location>
        <begin position="103"/>
        <end position="116"/>
    </location>
</feature>
<keyword evidence="3" id="KW-0507">mRNA processing</keyword>
<evidence type="ECO:0000256" key="1">
    <source>
        <dbReference type="ARBA" id="ARBA00004123"/>
    </source>
</evidence>
<feature type="region of interest" description="Disordered" evidence="6">
    <location>
        <begin position="285"/>
        <end position="333"/>
    </location>
</feature>
<proteinExistence type="inferred from homology"/>
<dbReference type="GO" id="GO:0000481">
    <property type="term" value="P:maturation of 5S rRNA"/>
    <property type="evidence" value="ECO:0007669"/>
    <property type="project" value="TreeGrafter"/>
</dbReference>
<feature type="region of interest" description="Disordered" evidence="6">
    <location>
        <begin position="430"/>
        <end position="453"/>
    </location>
</feature>
<keyword evidence="5" id="KW-0539">Nucleus</keyword>